<dbReference type="AlphaFoldDB" id="A0A645BBZ0"/>
<dbReference type="SUPFAM" id="SSF54001">
    <property type="entry name" value="Cysteine proteinases"/>
    <property type="match status" value="1"/>
</dbReference>
<dbReference type="Gene3D" id="3.90.70.50">
    <property type="entry name" value="Peptidase C10, streptopain"/>
    <property type="match status" value="1"/>
</dbReference>
<reference evidence="1" key="1">
    <citation type="submission" date="2019-08" db="EMBL/GenBank/DDBJ databases">
        <authorList>
            <person name="Kucharzyk K."/>
            <person name="Murdoch R.W."/>
            <person name="Higgins S."/>
            <person name="Loffler F."/>
        </authorList>
    </citation>
    <scope>NUCLEOTIDE SEQUENCE</scope>
</reference>
<dbReference type="InterPro" id="IPR044934">
    <property type="entry name" value="Streptopain_sf"/>
</dbReference>
<dbReference type="GO" id="GO:0006508">
    <property type="term" value="P:proteolysis"/>
    <property type="evidence" value="ECO:0007669"/>
    <property type="project" value="InterPro"/>
</dbReference>
<evidence type="ECO:0008006" key="2">
    <source>
        <dbReference type="Google" id="ProtNLM"/>
    </source>
</evidence>
<dbReference type="InterPro" id="IPR038765">
    <property type="entry name" value="Papain-like_cys_pep_sf"/>
</dbReference>
<comment type="caution">
    <text evidence="1">The sequence shown here is derived from an EMBL/GenBank/DDBJ whole genome shotgun (WGS) entry which is preliminary data.</text>
</comment>
<protein>
    <recommendedName>
        <fullName evidence="2">Peptidase C39-like domain-containing protein</fullName>
    </recommendedName>
</protein>
<name>A0A645BBZ0_9ZZZZ</name>
<gene>
    <name evidence="1" type="ORF">SDC9_109858</name>
</gene>
<dbReference type="GO" id="GO:0008234">
    <property type="term" value="F:cysteine-type peptidase activity"/>
    <property type="evidence" value="ECO:0007669"/>
    <property type="project" value="InterPro"/>
</dbReference>
<dbReference type="EMBL" id="VSSQ01019155">
    <property type="protein sequence ID" value="MPM62980.1"/>
    <property type="molecule type" value="Genomic_DNA"/>
</dbReference>
<sequence>MALSYFSSGNTTYVGDLMLDIGNRLNMKYSGNGSSASISNSALSNYNLTCTESDYNYQKIKNNLQNSKPVNITAYRKNASGQKFGHSWIIDGLATKTRYYITRKHFEYTENWMNESEYYDTFDQLREKYHINSEYDVVFEEQSSTGEYLLMNWGYDGDNDNGLFGSYPDATWTYLDREYKYDKKIHYDFR</sequence>
<dbReference type="InterPro" id="IPR000200">
    <property type="entry name" value="Peptidase_C10"/>
</dbReference>
<dbReference type="Pfam" id="PF01640">
    <property type="entry name" value="Peptidase_C10"/>
    <property type="match status" value="1"/>
</dbReference>
<evidence type="ECO:0000313" key="1">
    <source>
        <dbReference type="EMBL" id="MPM62980.1"/>
    </source>
</evidence>
<organism evidence="1">
    <name type="scientific">bioreactor metagenome</name>
    <dbReference type="NCBI Taxonomy" id="1076179"/>
    <lineage>
        <taxon>unclassified sequences</taxon>
        <taxon>metagenomes</taxon>
        <taxon>ecological metagenomes</taxon>
    </lineage>
</organism>
<proteinExistence type="predicted"/>
<accession>A0A645BBZ0</accession>